<feature type="region of interest" description="Disordered" evidence="1">
    <location>
        <begin position="110"/>
        <end position="207"/>
    </location>
</feature>
<sequence length="367" mass="41105">MPKANSRRLDKDEKNVLVHLLQAPKLTNGDIARILNVDERTITRRRKQLNTLGHLSPERNVKGAEKLHEWQLEKVIALLEEQPDLQLKNIQDFLQKEYDLKVTVSTISRQLSRANKARATRPGYKGKRPDLQPAALQQAHPTQAQPQVPYSTTITAAAAGGGAGDDDGDGIVSAQQTQPDQSQSRSQSQSQPVIEPPATAQPTPSPRLKCPYYACNPQRYAGHPYCQSAWPKARDVKYVPALCLALVDTPIAFRCNRCMEDFDDNTALILHQRAPEPCPWREWVVPEGVDDELKDKLRRGGAVRQRSRARCCSRNTLTLCMQGDEVEKWRKMFRTIFPGAGDIPDPVVYENAYFTVIDPTLGSALLP</sequence>
<comment type="caution">
    <text evidence="2">The sequence shown here is derived from an EMBL/GenBank/DDBJ whole genome shotgun (WGS) entry which is preliminary data.</text>
</comment>
<dbReference type="SUPFAM" id="SSF46689">
    <property type="entry name" value="Homeodomain-like"/>
    <property type="match status" value="1"/>
</dbReference>
<accession>A0AAN9UHS3</accession>
<keyword evidence="3" id="KW-1185">Reference proteome</keyword>
<dbReference type="EMBL" id="JAJSPL020000003">
    <property type="protein sequence ID" value="KAK7747922.1"/>
    <property type="molecule type" value="Genomic_DNA"/>
</dbReference>
<protein>
    <submittedName>
        <fullName evidence="2">Uncharacterized protein</fullName>
    </submittedName>
</protein>
<dbReference type="Proteomes" id="UP001320245">
    <property type="component" value="Unassembled WGS sequence"/>
</dbReference>
<feature type="compositionally biased region" description="Low complexity" evidence="1">
    <location>
        <begin position="173"/>
        <end position="191"/>
    </location>
</feature>
<dbReference type="AlphaFoldDB" id="A0AAN9UHS3"/>
<organism evidence="2 3">
    <name type="scientific">Cytospora paraplurivora</name>
    <dbReference type="NCBI Taxonomy" id="2898453"/>
    <lineage>
        <taxon>Eukaryota</taxon>
        <taxon>Fungi</taxon>
        <taxon>Dikarya</taxon>
        <taxon>Ascomycota</taxon>
        <taxon>Pezizomycotina</taxon>
        <taxon>Sordariomycetes</taxon>
        <taxon>Sordariomycetidae</taxon>
        <taxon>Diaporthales</taxon>
        <taxon>Cytosporaceae</taxon>
        <taxon>Cytospora</taxon>
    </lineage>
</organism>
<dbReference type="InterPro" id="IPR009057">
    <property type="entry name" value="Homeodomain-like_sf"/>
</dbReference>
<proteinExistence type="predicted"/>
<evidence type="ECO:0000256" key="1">
    <source>
        <dbReference type="SAM" id="MobiDB-lite"/>
    </source>
</evidence>
<evidence type="ECO:0000313" key="3">
    <source>
        <dbReference type="Proteomes" id="UP001320245"/>
    </source>
</evidence>
<reference evidence="2 3" key="1">
    <citation type="journal article" date="2023" name="PLoS ONE">
        <title>Cytospora paraplurivora sp. nov. isolated from orchards with fruit tree decline syndrome in Ontario, Canada.</title>
        <authorList>
            <person name="Ilyukhin E."/>
            <person name="Nguyen H.D.T."/>
            <person name="Castle A.J."/>
            <person name="Ellouze W."/>
        </authorList>
    </citation>
    <scope>NUCLEOTIDE SEQUENCE [LARGE SCALE GENOMIC DNA]</scope>
    <source>
        <strain evidence="2 3">FDS-564</strain>
    </source>
</reference>
<evidence type="ECO:0000313" key="2">
    <source>
        <dbReference type="EMBL" id="KAK7747922.1"/>
    </source>
</evidence>
<gene>
    <name evidence="2" type="ORF">SLS53_001174</name>
</gene>
<name>A0AAN9UHS3_9PEZI</name>
<feature type="compositionally biased region" description="Polar residues" evidence="1">
    <location>
        <begin position="139"/>
        <end position="155"/>
    </location>
</feature>